<organism evidence="2 3">
    <name type="scientific">Microlunatus antarcticus</name>
    <dbReference type="NCBI Taxonomy" id="53388"/>
    <lineage>
        <taxon>Bacteria</taxon>
        <taxon>Bacillati</taxon>
        <taxon>Actinomycetota</taxon>
        <taxon>Actinomycetes</taxon>
        <taxon>Propionibacteriales</taxon>
        <taxon>Propionibacteriaceae</taxon>
        <taxon>Microlunatus</taxon>
    </lineage>
</organism>
<gene>
    <name evidence="2" type="ORF">FHX39_001341</name>
</gene>
<accession>A0A7W5JU58</accession>
<evidence type="ECO:0000256" key="1">
    <source>
        <dbReference type="SAM" id="MobiDB-lite"/>
    </source>
</evidence>
<keyword evidence="3" id="KW-1185">Reference proteome</keyword>
<feature type="compositionally biased region" description="Polar residues" evidence="1">
    <location>
        <begin position="47"/>
        <end position="58"/>
    </location>
</feature>
<dbReference type="GO" id="GO:0005975">
    <property type="term" value="P:carbohydrate metabolic process"/>
    <property type="evidence" value="ECO:0007669"/>
    <property type="project" value="UniProtKB-ARBA"/>
</dbReference>
<dbReference type="InterPro" id="IPR013783">
    <property type="entry name" value="Ig-like_fold"/>
</dbReference>
<protein>
    <submittedName>
        <fullName evidence="2">Uncharacterized protein</fullName>
    </submittedName>
</protein>
<evidence type="ECO:0000313" key="3">
    <source>
        <dbReference type="Proteomes" id="UP000565572"/>
    </source>
</evidence>
<sequence length="515" mass="55333">MHLDVAAASRARTLVFALLLLVGLLGAVDQTKAAADDGPAPAPESLATASMTRNNGSGGTVTYSTRTAKVSGTLADGLWVDWDFDDFPYPQLEFDSSVQRPLHVGVFANIQPSPDTGDPTIDDFTDRAFEPLHGEFDVLDLATDSDGHFTRFDIVFITSTTFAPNTVFGEVRLNEDAPSTVVSPSATALRWPLVRRHSDPLWAVETLTNTSTSKVKLGKADLTRGATSDYRIRKDRCSHHTLAPGASCTLQVGFSPTHGGPRDAVLEVPTGTQAVTMSLAGAAAIGTTKLTVTGSYAPHDKKKTTYRDISVDSDYDRTSSTTGYRFSGIVQTGNQPHGFEIEVGGPRPFTSGTYSTHEDVTPQEPYVFGFLLDYRCYNQAGTITIHDFQTDARNVPTEADIDIVQHCDHVTLKGRLQWQDRDDTRAPSKPTKLRITGGKARWTHSSSKDYAATVVRVVPGTGTDATPLNGYPVSSSRATSAALPTLTKGQSYTLLAYSLDETGNASAATMLAFTA</sequence>
<dbReference type="RefSeq" id="WP_183337352.1">
    <property type="nucleotide sequence ID" value="NZ_JACHZG010000001.1"/>
</dbReference>
<dbReference type="EMBL" id="JACHZG010000001">
    <property type="protein sequence ID" value="MBB3326397.1"/>
    <property type="molecule type" value="Genomic_DNA"/>
</dbReference>
<reference evidence="2 3" key="1">
    <citation type="submission" date="2020-08" db="EMBL/GenBank/DDBJ databases">
        <title>Sequencing the genomes of 1000 actinobacteria strains.</title>
        <authorList>
            <person name="Klenk H.-P."/>
        </authorList>
    </citation>
    <scope>NUCLEOTIDE SEQUENCE [LARGE SCALE GENOMIC DNA]</scope>
    <source>
        <strain evidence="2 3">DSM 11053</strain>
    </source>
</reference>
<dbReference type="Proteomes" id="UP000565572">
    <property type="component" value="Unassembled WGS sequence"/>
</dbReference>
<feature type="region of interest" description="Disordered" evidence="1">
    <location>
        <begin position="33"/>
        <end position="58"/>
    </location>
</feature>
<evidence type="ECO:0000313" key="2">
    <source>
        <dbReference type="EMBL" id="MBB3326397.1"/>
    </source>
</evidence>
<comment type="caution">
    <text evidence="2">The sequence shown here is derived from an EMBL/GenBank/DDBJ whole genome shotgun (WGS) entry which is preliminary data.</text>
</comment>
<name>A0A7W5JU58_9ACTN</name>
<proteinExistence type="predicted"/>
<dbReference type="AlphaFoldDB" id="A0A7W5JU58"/>
<dbReference type="Gene3D" id="2.60.40.10">
    <property type="entry name" value="Immunoglobulins"/>
    <property type="match status" value="1"/>
</dbReference>